<evidence type="ECO:0000313" key="9">
    <source>
        <dbReference type="EMBL" id="KAG6411558.1"/>
    </source>
</evidence>
<dbReference type="GO" id="GO:0003682">
    <property type="term" value="F:chromatin binding"/>
    <property type="evidence" value="ECO:0007669"/>
    <property type="project" value="InterPro"/>
</dbReference>
<reference evidence="9" key="1">
    <citation type="submission" date="2018-01" db="EMBL/GenBank/DDBJ databases">
        <authorList>
            <person name="Mao J.F."/>
        </authorList>
    </citation>
    <scope>NUCLEOTIDE SEQUENCE</scope>
    <source>
        <strain evidence="9">Huo1</strain>
        <tissue evidence="9">Leaf</tissue>
    </source>
</reference>
<comment type="subcellular location">
    <subcellularLocation>
        <location evidence="1">Nucleus inner membrane</location>
    </subcellularLocation>
</comment>
<accession>A0A8X8XGG6</accession>
<dbReference type="AlphaFoldDB" id="A0A8X8XGG6"/>
<evidence type="ECO:0000256" key="6">
    <source>
        <dbReference type="ARBA" id="ARBA00023242"/>
    </source>
</evidence>
<proteinExistence type="predicted"/>
<keyword evidence="5 7" id="KW-0472">Membrane</keyword>
<keyword evidence="2" id="KW-0597">Phosphoprotein</keyword>
<feature type="domain" description="Man1/Src1-like C-terminal" evidence="8">
    <location>
        <begin position="69"/>
        <end position="330"/>
    </location>
</feature>
<evidence type="ECO:0000256" key="4">
    <source>
        <dbReference type="ARBA" id="ARBA00022989"/>
    </source>
</evidence>
<dbReference type="PANTHER" id="PTHR47808:SF2">
    <property type="entry name" value="LEM DOMAIN-CONTAINING PROTEIN 2"/>
    <property type="match status" value="1"/>
</dbReference>
<dbReference type="InterPro" id="IPR018996">
    <property type="entry name" value="Man1/Src1-like_C"/>
</dbReference>
<evidence type="ECO:0000256" key="1">
    <source>
        <dbReference type="ARBA" id="ARBA00004540"/>
    </source>
</evidence>
<protein>
    <recommendedName>
        <fullName evidence="8">Man1/Src1-like C-terminal domain-containing protein</fullName>
    </recommendedName>
</protein>
<dbReference type="GO" id="GO:0034399">
    <property type="term" value="C:nuclear periphery"/>
    <property type="evidence" value="ECO:0007669"/>
    <property type="project" value="TreeGrafter"/>
</dbReference>
<keyword evidence="4 7" id="KW-1133">Transmembrane helix</keyword>
<keyword evidence="10" id="KW-1185">Reference proteome</keyword>
<evidence type="ECO:0000256" key="5">
    <source>
        <dbReference type="ARBA" id="ARBA00023136"/>
    </source>
</evidence>
<dbReference type="GO" id="GO:0005637">
    <property type="term" value="C:nuclear inner membrane"/>
    <property type="evidence" value="ECO:0007669"/>
    <property type="project" value="UniProtKB-SubCell"/>
</dbReference>
<evidence type="ECO:0000256" key="7">
    <source>
        <dbReference type="SAM" id="Phobius"/>
    </source>
</evidence>
<dbReference type="InterPro" id="IPR041885">
    <property type="entry name" value="MAN1_winged_helix_dom"/>
</dbReference>
<dbReference type="GO" id="GO:0005783">
    <property type="term" value="C:endoplasmic reticulum"/>
    <property type="evidence" value="ECO:0007669"/>
    <property type="project" value="TreeGrafter"/>
</dbReference>
<dbReference type="Gene3D" id="1.10.10.1180">
    <property type="entry name" value="MAN1, winged-helix domain"/>
    <property type="match status" value="1"/>
</dbReference>
<reference evidence="9" key="2">
    <citation type="submission" date="2020-08" db="EMBL/GenBank/DDBJ databases">
        <title>Plant Genome Project.</title>
        <authorList>
            <person name="Zhang R.-G."/>
        </authorList>
    </citation>
    <scope>NUCLEOTIDE SEQUENCE</scope>
    <source>
        <strain evidence="9">Huo1</strain>
        <tissue evidence="9">Leaf</tissue>
    </source>
</reference>
<evidence type="ECO:0000313" key="10">
    <source>
        <dbReference type="Proteomes" id="UP000298416"/>
    </source>
</evidence>
<organism evidence="9">
    <name type="scientific">Salvia splendens</name>
    <name type="common">Scarlet sage</name>
    <dbReference type="NCBI Taxonomy" id="180675"/>
    <lineage>
        <taxon>Eukaryota</taxon>
        <taxon>Viridiplantae</taxon>
        <taxon>Streptophyta</taxon>
        <taxon>Embryophyta</taxon>
        <taxon>Tracheophyta</taxon>
        <taxon>Spermatophyta</taxon>
        <taxon>Magnoliopsida</taxon>
        <taxon>eudicotyledons</taxon>
        <taxon>Gunneridae</taxon>
        <taxon>Pentapetalae</taxon>
        <taxon>asterids</taxon>
        <taxon>lamiids</taxon>
        <taxon>Lamiales</taxon>
        <taxon>Lamiaceae</taxon>
        <taxon>Nepetoideae</taxon>
        <taxon>Mentheae</taxon>
        <taxon>Salviinae</taxon>
        <taxon>Salvia</taxon>
        <taxon>Salvia subgen. Calosphace</taxon>
        <taxon>core Calosphace</taxon>
    </lineage>
</organism>
<name>A0A8X8XGG6_SALSN</name>
<sequence length="378" mass="42139">MRSEEVVNVTNFVERTKMKPSFNSLPSSKADFSRLIAAVSIAAAVAVACTFITAFLNQPPKPFCDATDDPDDSLADYCKPCPANGVCYDGKLTCDHGFREQGNLCVEDGDISRAAKKLSQWVEDRVCGAYAQFLCSGTGKCWVPVDELLDNLDKNRMSDTGNLDKAVYMHTKQKAMETIRSALETRTDNQGIEELKCPELLVSNYKPLGCVVRQWIIKHALLLLPACALIVGCILIACRTYQRHLLSGRAEQLYHEVCDLLEEKPSFSKSINDESEPWVVASSLRDHLLSPKERKDPLLWRKVEELVQEDSRVDQYPKLVKGESKVVWEWQVEGSVGSSGKRKKIAGGAKESMSSSANVLRKIHAGEPPYFARFECLL</sequence>
<feature type="transmembrane region" description="Helical" evidence="7">
    <location>
        <begin position="35"/>
        <end position="56"/>
    </location>
</feature>
<evidence type="ECO:0000259" key="8">
    <source>
        <dbReference type="Pfam" id="PF09402"/>
    </source>
</evidence>
<dbReference type="EMBL" id="PNBA02000010">
    <property type="protein sequence ID" value="KAG6411558.1"/>
    <property type="molecule type" value="Genomic_DNA"/>
</dbReference>
<evidence type="ECO:0000256" key="3">
    <source>
        <dbReference type="ARBA" id="ARBA00022692"/>
    </source>
</evidence>
<comment type="caution">
    <text evidence="9">The sequence shown here is derived from an EMBL/GenBank/DDBJ whole genome shotgun (WGS) entry which is preliminary data.</text>
</comment>
<dbReference type="Proteomes" id="UP000298416">
    <property type="component" value="Unassembled WGS sequence"/>
</dbReference>
<keyword evidence="6" id="KW-0539">Nucleus</keyword>
<evidence type="ECO:0000256" key="2">
    <source>
        <dbReference type="ARBA" id="ARBA00022553"/>
    </source>
</evidence>
<keyword evidence="3 7" id="KW-0812">Transmembrane</keyword>
<gene>
    <name evidence="9" type="ORF">SASPL_129641</name>
</gene>
<dbReference type="Pfam" id="PF09402">
    <property type="entry name" value="MSC"/>
    <property type="match status" value="1"/>
</dbReference>
<feature type="transmembrane region" description="Helical" evidence="7">
    <location>
        <begin position="215"/>
        <end position="238"/>
    </location>
</feature>
<dbReference type="GO" id="GO:0071763">
    <property type="term" value="P:nuclear membrane organization"/>
    <property type="evidence" value="ECO:0007669"/>
    <property type="project" value="TreeGrafter"/>
</dbReference>
<dbReference type="PANTHER" id="PTHR47808">
    <property type="entry name" value="INNER NUCLEAR MEMBRANE PROTEIN HEH2-RELATED"/>
    <property type="match status" value="1"/>
</dbReference>
<dbReference type="InterPro" id="IPR044780">
    <property type="entry name" value="Heh2/Src1"/>
</dbReference>